<keyword evidence="6" id="KW-1185">Reference proteome</keyword>
<dbReference type="Pfam" id="PF01757">
    <property type="entry name" value="Acyl_transf_3"/>
    <property type="match status" value="1"/>
</dbReference>
<keyword evidence="3" id="KW-1133">Transmembrane helix</keyword>
<feature type="transmembrane region" description="Helical" evidence="3">
    <location>
        <begin position="160"/>
        <end position="180"/>
    </location>
</feature>
<feature type="transmembrane region" description="Helical" evidence="3">
    <location>
        <begin position="75"/>
        <end position="93"/>
    </location>
</feature>
<evidence type="ECO:0000256" key="2">
    <source>
        <dbReference type="ARBA" id="ARBA00007400"/>
    </source>
</evidence>
<evidence type="ECO:0000313" key="5">
    <source>
        <dbReference type="EMBL" id="KJD43536.1"/>
    </source>
</evidence>
<protein>
    <submittedName>
        <fullName evidence="5">Fucose 4-O-acetylase</fullName>
    </submittedName>
</protein>
<evidence type="ECO:0000259" key="4">
    <source>
        <dbReference type="Pfam" id="PF01757"/>
    </source>
</evidence>
<gene>
    <name evidence="5" type="ORF">QD47_22180</name>
</gene>
<dbReference type="Proteomes" id="UP000032534">
    <property type="component" value="Unassembled WGS sequence"/>
</dbReference>
<dbReference type="EMBL" id="JTHP01000055">
    <property type="protein sequence ID" value="KJD43536.1"/>
    <property type="molecule type" value="Genomic_DNA"/>
</dbReference>
<feature type="transmembrane region" description="Helical" evidence="3">
    <location>
        <begin position="298"/>
        <end position="317"/>
    </location>
</feature>
<feature type="transmembrane region" description="Helical" evidence="3">
    <location>
        <begin position="12"/>
        <end position="31"/>
    </location>
</feature>
<sequence>MTTSHDIQGESFFLNLRFMLIICVFAGNALEPLVGSLHIAQQWFSWIFMFHMPLFVLVTGYFAKTSLAGYAGRKVLLQIGMQYLIFQTLYSILDAALFHVPHIHHSFFAPYLLLWFLASHICWRLLMLAFQGMSPVVQLGISVLLGILVGYLPVDGVWLSISRTFVYLPFFVAGYHLHYADVRRFFTTPVRVIAGVVSLLLMVLAGTSYYGIPAGWLYGSMTYGELGHTEWYAGIYRIGIYGVQFIAAIAFLSFVPAVTGRITEMGRRTLYVFLLHGLIVRTTVAKGIYDYIDTPVEVMLIVACAAGLCCLLTLPWVRNATHPLIEPRVDWMLKPSPYLFKRSA</sequence>
<comment type="similarity">
    <text evidence="2">Belongs to the acyltransferase 3 family.</text>
</comment>
<dbReference type="PATRIC" id="fig|159743.3.peg.4933"/>
<keyword evidence="3" id="KW-0812">Transmembrane</keyword>
<accession>A0A0D7WWH1</accession>
<keyword evidence="3" id="KW-0472">Membrane</keyword>
<feature type="transmembrane region" description="Helical" evidence="3">
    <location>
        <begin position="270"/>
        <end position="292"/>
    </location>
</feature>
<organism evidence="5 6">
    <name type="scientific">Paenibacillus terrae</name>
    <dbReference type="NCBI Taxonomy" id="159743"/>
    <lineage>
        <taxon>Bacteria</taxon>
        <taxon>Bacillati</taxon>
        <taxon>Bacillota</taxon>
        <taxon>Bacilli</taxon>
        <taxon>Bacillales</taxon>
        <taxon>Paenibacillaceae</taxon>
        <taxon>Paenibacillus</taxon>
    </lineage>
</organism>
<name>A0A0D7WWH1_9BACL</name>
<dbReference type="GO" id="GO:0016747">
    <property type="term" value="F:acyltransferase activity, transferring groups other than amino-acyl groups"/>
    <property type="evidence" value="ECO:0007669"/>
    <property type="project" value="InterPro"/>
</dbReference>
<dbReference type="PANTHER" id="PTHR37312:SF1">
    <property type="entry name" value="MEMBRANE-BOUND ACYLTRANSFERASE YKRP-RELATED"/>
    <property type="match status" value="1"/>
</dbReference>
<evidence type="ECO:0000256" key="3">
    <source>
        <dbReference type="SAM" id="Phobius"/>
    </source>
</evidence>
<feature type="domain" description="Acyltransferase 3" evidence="4">
    <location>
        <begin position="16"/>
        <end position="313"/>
    </location>
</feature>
<comment type="caution">
    <text evidence="5">The sequence shown here is derived from an EMBL/GenBank/DDBJ whole genome shotgun (WGS) entry which is preliminary data.</text>
</comment>
<feature type="transmembrane region" description="Helical" evidence="3">
    <location>
        <begin position="105"/>
        <end position="123"/>
    </location>
</feature>
<dbReference type="AlphaFoldDB" id="A0A0D7WWH1"/>
<feature type="transmembrane region" description="Helical" evidence="3">
    <location>
        <begin position="43"/>
        <end position="63"/>
    </location>
</feature>
<dbReference type="PANTHER" id="PTHR37312">
    <property type="entry name" value="MEMBRANE-BOUND ACYLTRANSFERASE YKRP-RELATED"/>
    <property type="match status" value="1"/>
</dbReference>
<feature type="transmembrane region" description="Helical" evidence="3">
    <location>
        <begin position="192"/>
        <end position="218"/>
    </location>
</feature>
<dbReference type="OrthoDB" id="6623990at2"/>
<reference evidence="5 6" key="1">
    <citation type="submission" date="2014-11" db="EMBL/GenBank/DDBJ databases">
        <title>Draft Genome Sequences of Paenibacillus polymyxa NRRL B-30509 and Paenibacillus terrae NRRL B-30644, Strains from a Poultry Environment that Produce Tridecaptin A and Paenicidins.</title>
        <authorList>
            <person name="van Belkum M.J."/>
            <person name="Lohans C.T."/>
            <person name="Vederas J.C."/>
        </authorList>
    </citation>
    <scope>NUCLEOTIDE SEQUENCE [LARGE SCALE GENOMIC DNA]</scope>
    <source>
        <strain evidence="5 6">NRRL B-30644</strain>
    </source>
</reference>
<comment type="subcellular location">
    <subcellularLocation>
        <location evidence="1">Membrane</location>
    </subcellularLocation>
</comment>
<evidence type="ECO:0000256" key="1">
    <source>
        <dbReference type="ARBA" id="ARBA00004370"/>
    </source>
</evidence>
<proteinExistence type="inferred from homology"/>
<dbReference type="InterPro" id="IPR052734">
    <property type="entry name" value="Nod_factor_acetyltransferase"/>
</dbReference>
<dbReference type="RefSeq" id="WP_044648167.1">
    <property type="nucleotide sequence ID" value="NZ_JTHP01000055.1"/>
</dbReference>
<feature type="transmembrane region" description="Helical" evidence="3">
    <location>
        <begin position="135"/>
        <end position="154"/>
    </location>
</feature>
<feature type="transmembrane region" description="Helical" evidence="3">
    <location>
        <begin position="238"/>
        <end position="258"/>
    </location>
</feature>
<dbReference type="InterPro" id="IPR002656">
    <property type="entry name" value="Acyl_transf_3_dom"/>
</dbReference>
<evidence type="ECO:0000313" key="6">
    <source>
        <dbReference type="Proteomes" id="UP000032534"/>
    </source>
</evidence>